<sequence length="180" mass="20324">MRIVIKDLRTCCLAEMVACRPFRSPDREFCVQVSPLLPTVWVLRAFRRSASKNTWIVSVGVDRVWAAGGRRDRLKRNDIKIHTCVVGRAAEKVTQDASRNRDDEEFLGCGVTFAAECLVIPNYSAVGTSQGFKSLPFRCGEMRDLRRRASWWVEWSETVASRNYWGSVPVVRALALGSQG</sequence>
<gene>
    <name evidence="1" type="ORF">TNCT_358531</name>
</gene>
<organism evidence="1 2">
    <name type="scientific">Trichonephila clavata</name>
    <name type="common">Joro spider</name>
    <name type="synonym">Nephila clavata</name>
    <dbReference type="NCBI Taxonomy" id="2740835"/>
    <lineage>
        <taxon>Eukaryota</taxon>
        <taxon>Metazoa</taxon>
        <taxon>Ecdysozoa</taxon>
        <taxon>Arthropoda</taxon>
        <taxon>Chelicerata</taxon>
        <taxon>Arachnida</taxon>
        <taxon>Araneae</taxon>
        <taxon>Araneomorphae</taxon>
        <taxon>Entelegynae</taxon>
        <taxon>Araneoidea</taxon>
        <taxon>Nephilidae</taxon>
        <taxon>Trichonephila</taxon>
    </lineage>
</organism>
<protein>
    <submittedName>
        <fullName evidence="1">Uncharacterized protein</fullName>
    </submittedName>
</protein>
<comment type="caution">
    <text evidence="1">The sequence shown here is derived from an EMBL/GenBank/DDBJ whole genome shotgun (WGS) entry which is preliminary data.</text>
</comment>
<accession>A0A8X6FL79</accession>
<evidence type="ECO:0000313" key="1">
    <source>
        <dbReference type="EMBL" id="GFQ81869.1"/>
    </source>
</evidence>
<name>A0A8X6FL79_TRICU</name>
<dbReference type="Proteomes" id="UP000887116">
    <property type="component" value="Unassembled WGS sequence"/>
</dbReference>
<reference evidence="1" key="1">
    <citation type="submission" date="2020-07" db="EMBL/GenBank/DDBJ databases">
        <title>Multicomponent nature underlies the extraordinary mechanical properties of spider dragline silk.</title>
        <authorList>
            <person name="Kono N."/>
            <person name="Nakamura H."/>
            <person name="Mori M."/>
            <person name="Yoshida Y."/>
            <person name="Ohtoshi R."/>
            <person name="Malay A.D."/>
            <person name="Moran D.A.P."/>
            <person name="Tomita M."/>
            <person name="Numata K."/>
            <person name="Arakawa K."/>
        </authorList>
    </citation>
    <scope>NUCLEOTIDE SEQUENCE</scope>
</reference>
<evidence type="ECO:0000313" key="2">
    <source>
        <dbReference type="Proteomes" id="UP000887116"/>
    </source>
</evidence>
<keyword evidence="2" id="KW-1185">Reference proteome</keyword>
<proteinExistence type="predicted"/>
<dbReference type="EMBL" id="BMAO01022421">
    <property type="protein sequence ID" value="GFQ81869.1"/>
    <property type="molecule type" value="Genomic_DNA"/>
</dbReference>
<dbReference type="AlphaFoldDB" id="A0A8X6FL79"/>